<feature type="compositionally biased region" description="Polar residues" evidence="8">
    <location>
        <begin position="102"/>
        <end position="115"/>
    </location>
</feature>
<feature type="compositionally biased region" description="Low complexity" evidence="8">
    <location>
        <begin position="973"/>
        <end position="984"/>
    </location>
</feature>
<dbReference type="InterPro" id="IPR022745">
    <property type="entry name" value="eIF4G1_eIF4E-bd"/>
</dbReference>
<accession>A0AA39WYL0</accession>
<dbReference type="FunFam" id="1.25.40.180:FF:000020">
    <property type="entry name" value="Eukaryotic translation initiation factor subunit"/>
    <property type="match status" value="1"/>
</dbReference>
<feature type="region of interest" description="Disordered" evidence="8">
    <location>
        <begin position="87"/>
        <end position="417"/>
    </location>
</feature>
<dbReference type="Pfam" id="PF02854">
    <property type="entry name" value="MIF4G"/>
    <property type="match status" value="1"/>
</dbReference>
<evidence type="ECO:0000256" key="5">
    <source>
        <dbReference type="ARBA" id="ARBA00022553"/>
    </source>
</evidence>
<comment type="subcellular location">
    <subcellularLocation>
        <location evidence="1">Cytoplasm</location>
    </subcellularLocation>
</comment>
<feature type="domain" description="MIF4G" evidence="9">
    <location>
        <begin position="1128"/>
        <end position="1370"/>
    </location>
</feature>
<feature type="compositionally biased region" description="Polar residues" evidence="8">
    <location>
        <begin position="1043"/>
        <end position="1061"/>
    </location>
</feature>
<feature type="compositionally biased region" description="Polar residues" evidence="8">
    <location>
        <begin position="54"/>
        <end position="65"/>
    </location>
</feature>
<dbReference type="SUPFAM" id="SSF48371">
    <property type="entry name" value="ARM repeat"/>
    <property type="match status" value="1"/>
</dbReference>
<dbReference type="SUPFAM" id="SSF101489">
    <property type="entry name" value="Eukaryotic initiation factor 4f subunit eIF4g, eIF4e-binding domain"/>
    <property type="match status" value="1"/>
</dbReference>
<dbReference type="Pfam" id="PF12152">
    <property type="entry name" value="eIF_4G1"/>
    <property type="match status" value="1"/>
</dbReference>
<feature type="compositionally biased region" description="Polar residues" evidence="8">
    <location>
        <begin position="1488"/>
        <end position="1498"/>
    </location>
</feature>
<evidence type="ECO:0000313" key="11">
    <source>
        <dbReference type="Proteomes" id="UP001175000"/>
    </source>
</evidence>
<evidence type="ECO:0000256" key="8">
    <source>
        <dbReference type="SAM" id="MobiDB-lite"/>
    </source>
</evidence>
<feature type="compositionally biased region" description="Low complexity" evidence="8">
    <location>
        <begin position="12"/>
        <end position="31"/>
    </location>
</feature>
<keyword evidence="4" id="KW-0396">Initiation factor</keyword>
<dbReference type="PANTHER" id="PTHR23253:SF9">
    <property type="entry name" value="EUKARYOTIC TRANSLATION INITIATION FACTOR 4 GAMMA 2"/>
    <property type="match status" value="1"/>
</dbReference>
<comment type="similarity">
    <text evidence="2">Belongs to the eukaryotic initiation factor 4G family.</text>
</comment>
<feature type="compositionally biased region" description="Gly residues" evidence="8">
    <location>
        <begin position="235"/>
        <end position="254"/>
    </location>
</feature>
<dbReference type="FunFam" id="1.20.970.30:FF:000001">
    <property type="entry name" value="Eukaryotic translation initiation factor subunit eIF-4F, putative"/>
    <property type="match status" value="1"/>
</dbReference>
<feature type="compositionally biased region" description="Polar residues" evidence="8">
    <location>
        <begin position="1422"/>
        <end position="1437"/>
    </location>
</feature>
<organism evidence="10 11">
    <name type="scientific">Immersiella caudata</name>
    <dbReference type="NCBI Taxonomy" id="314043"/>
    <lineage>
        <taxon>Eukaryota</taxon>
        <taxon>Fungi</taxon>
        <taxon>Dikarya</taxon>
        <taxon>Ascomycota</taxon>
        <taxon>Pezizomycotina</taxon>
        <taxon>Sordariomycetes</taxon>
        <taxon>Sordariomycetidae</taxon>
        <taxon>Sordariales</taxon>
        <taxon>Lasiosphaeriaceae</taxon>
        <taxon>Immersiella</taxon>
    </lineage>
</organism>
<feature type="compositionally biased region" description="Basic and acidic residues" evidence="8">
    <location>
        <begin position="655"/>
        <end position="666"/>
    </location>
</feature>
<dbReference type="EMBL" id="JAULSU010000003">
    <property type="protein sequence ID" value="KAK0623625.1"/>
    <property type="molecule type" value="Genomic_DNA"/>
</dbReference>
<evidence type="ECO:0000256" key="6">
    <source>
        <dbReference type="ARBA" id="ARBA00022884"/>
    </source>
</evidence>
<sequence length="1546" mass="164563">MTSTAGQQNQNPASTPSAPTATSYASAAGATKKPTSTPLIATGSHPPPVVVGSSAAQNGKSSASPVNGRPNITPAVPAVASVPHVVRSSAMNGGPGEHSRKPSVTISANAPSSHIANGGPVGGNKAIPQFGFNESPAVTHSTPQTSGAVPIPIPGGNPRVASPAHSPSPIPQIPQQSGGQRAPSSTQPPPTFGSFPGDNDRHMKQHSISHPAAMGSPHARRDSQASAHSEAISHGGSGHNRGGYQGQGGRGRGGFTPQYNGQNMGYPPGRPFPGPNGGRGGMQPYHQGRGGMPQYPNSPQPPRASPATTPAMPHHGTPTMPPAALAPNQPYYSPQMYPAHQQVKPPFILNDPPFKQNKKSKTGMRRDSNKNFQQAHNSSQKPSGNGASHRARRDSKRWEFGAEFRPGAVSAGQPSADFADGPAPSYAFAPSRAVPMQPPSLLYPHMSHFFQGGSMGQIDLSPASGNFEQLLTEQQKQMNAPYGVAPPPIDGYRGPSMMMPGPYGYPQQMPYMGQPQQPNPAFHQPFIPQYNQGQAAAPAMSRNASQVSDRPSSTGQNQAPVIAQGTPNQRSAQPAAAPAIVSSTNFTLPKKTNPIVIKDAQGKIIDLNAVKAPSSPAPSIQQSKTPPVIASTPTPPPKPSTPSHARTESTSTLSKTKEQVRDEFKKLVQKTAEGPADTKVKEDDSAKAAAEEKAQEAERLKEEERLAAEKKAEEDAKAKEAADAEAKEAEEKRKKQEEDDELERMIREMEEEDARREAEQAEISKKKKAEAEERKKREEAERLANAADADRKLREQEREMERLEEEKEKKRATGGAVSVADLLSKNLDELTLTEKKDSAKPTGPAVPESGSLAGAKAGAAEKQGRKPVPLNLSPLNTKPVEAPQPSAALQSLKSSRFLPGIEYDIYPAGISSPNPALNQAVTKKGKVFKYDAQFLLQFQGVFTEQPSMEFHQQVKSLIGDTDGSRSASARTPGAGSARQGSRSGATGGFPQQGAMGQFGAKTLPPGTTSEQRFAMSQGSGSMPRPGSMTGMAFGRTGGFPGQLSRTPSSTNASGIPNSPRQGSRRGGSKREFGGKTNEVQAAKTMPLTAGMELKPITTSASGWKPTSIGKPIAATAAVPGHMDPAMVQRKVKAALNKMTPEKFDKISDGILEIASQSKNEQDGRTLRQVIQLTFEKATDEAHWASMYAKFCKRMLEMMSPEIRDENILDKNGEVVSGGALFRKYLLNRCQEEFERGWKVDLPEMKESGDKKAQEAALLSDEYYIAAAAKRRGLGLVQFIGELFKLGMLTERIMHECVRKLLEFQGVPDEAEIESLTKLLRTVGGVLDSTEKGRPMMEAYFQRIDNIIQLPELPSRLKFMLMDIVDLRKARWSSKDNNKGPKTLDEVRAEAEAAAASKAAESARNAQRGGPGGRPPAGRGDSRNFSQYSAQQPPNQVQMDDLRRLKATGSRTSSQNASFGPSSMFNSRSNSGRRLAPGGAFGRGGEDSGASSRTGTPPTRDSVAHTNAFGLLADTGENPGSPPSTAASPALSKAALDSVVSGDDKKK</sequence>
<feature type="compositionally biased region" description="Polar residues" evidence="8">
    <location>
        <begin position="1005"/>
        <end position="1020"/>
    </location>
</feature>
<reference evidence="10" key="1">
    <citation type="submission" date="2023-06" db="EMBL/GenBank/DDBJ databases">
        <title>Genome-scale phylogeny and comparative genomics of the fungal order Sordariales.</title>
        <authorList>
            <consortium name="Lawrence Berkeley National Laboratory"/>
            <person name="Hensen N."/>
            <person name="Bonometti L."/>
            <person name="Westerberg I."/>
            <person name="Brannstrom I.O."/>
            <person name="Guillou S."/>
            <person name="Cros-Aarteil S."/>
            <person name="Calhoun S."/>
            <person name="Haridas S."/>
            <person name="Kuo A."/>
            <person name="Mondo S."/>
            <person name="Pangilinan J."/>
            <person name="Riley R."/>
            <person name="Labutti K."/>
            <person name="Andreopoulos B."/>
            <person name="Lipzen A."/>
            <person name="Chen C."/>
            <person name="Yanf M."/>
            <person name="Daum C."/>
            <person name="Ng V."/>
            <person name="Clum A."/>
            <person name="Steindorff A."/>
            <person name="Ohm R."/>
            <person name="Martin F."/>
            <person name="Silar P."/>
            <person name="Natvig D."/>
            <person name="Lalanne C."/>
            <person name="Gautier V."/>
            <person name="Ament-Velasquez S.L."/>
            <person name="Kruys A."/>
            <person name="Hutchinson M.I."/>
            <person name="Powell A.J."/>
            <person name="Barry K."/>
            <person name="Miller A.N."/>
            <person name="Grigoriev I.V."/>
            <person name="Debuchy R."/>
            <person name="Gladieux P."/>
            <person name="Thoren M.H."/>
            <person name="Johannesson H."/>
        </authorList>
    </citation>
    <scope>NUCLEOTIDE SEQUENCE</scope>
    <source>
        <strain evidence="10">CBS 606.72</strain>
    </source>
</reference>
<keyword evidence="7" id="KW-0648">Protein biosynthesis</keyword>
<proteinExistence type="inferred from homology"/>
<protein>
    <recommendedName>
        <fullName evidence="9">MIF4G domain-containing protein</fullName>
    </recommendedName>
</protein>
<feature type="compositionally biased region" description="Basic and acidic residues" evidence="8">
    <location>
        <begin position="826"/>
        <end position="839"/>
    </location>
</feature>
<dbReference type="InterPro" id="IPR036211">
    <property type="entry name" value="eIF4G_eIF4E-bd_sf"/>
</dbReference>
<dbReference type="PANTHER" id="PTHR23253">
    <property type="entry name" value="EUKARYOTIC TRANSLATION INITIATION FACTOR 4 GAMMA"/>
    <property type="match status" value="1"/>
</dbReference>
<feature type="compositionally biased region" description="Basic and acidic residues" evidence="8">
    <location>
        <begin position="1372"/>
        <end position="1390"/>
    </location>
</feature>
<feature type="compositionally biased region" description="Polar residues" evidence="8">
    <location>
        <begin position="136"/>
        <end position="147"/>
    </location>
</feature>
<feature type="region of interest" description="Disordered" evidence="8">
    <location>
        <begin position="1"/>
        <end position="75"/>
    </location>
</feature>
<evidence type="ECO:0000256" key="4">
    <source>
        <dbReference type="ARBA" id="ARBA00022540"/>
    </source>
</evidence>
<dbReference type="GO" id="GO:0010494">
    <property type="term" value="C:cytoplasmic stress granule"/>
    <property type="evidence" value="ECO:0007669"/>
    <property type="project" value="UniProtKB-ARBA"/>
</dbReference>
<feature type="compositionally biased region" description="Polar residues" evidence="8">
    <location>
        <begin position="1448"/>
        <end position="1471"/>
    </location>
</feature>
<dbReference type="GO" id="GO:0003729">
    <property type="term" value="F:mRNA binding"/>
    <property type="evidence" value="ECO:0007669"/>
    <property type="project" value="TreeGrafter"/>
</dbReference>
<feature type="compositionally biased region" description="Polar residues" evidence="8">
    <location>
        <begin position="370"/>
        <end position="386"/>
    </location>
</feature>
<evidence type="ECO:0000259" key="9">
    <source>
        <dbReference type="SMART" id="SM00543"/>
    </source>
</evidence>
<dbReference type="InterPro" id="IPR016024">
    <property type="entry name" value="ARM-type_fold"/>
</dbReference>
<dbReference type="GO" id="GO:0016281">
    <property type="term" value="C:eukaryotic translation initiation factor 4F complex"/>
    <property type="evidence" value="ECO:0007669"/>
    <property type="project" value="TreeGrafter"/>
</dbReference>
<keyword evidence="6" id="KW-0694">RNA-binding</keyword>
<evidence type="ECO:0000256" key="2">
    <source>
        <dbReference type="ARBA" id="ARBA00005775"/>
    </source>
</evidence>
<dbReference type="InterPro" id="IPR003890">
    <property type="entry name" value="MIF4G-like_typ-3"/>
</dbReference>
<keyword evidence="11" id="KW-1185">Reference proteome</keyword>
<dbReference type="Gene3D" id="1.20.970.30">
    <property type="entry name" value="eIF4G, eIF4E-binding domain"/>
    <property type="match status" value="1"/>
</dbReference>
<dbReference type="Gene3D" id="1.25.40.180">
    <property type="match status" value="1"/>
</dbReference>
<feature type="compositionally biased region" description="Polar residues" evidence="8">
    <location>
        <begin position="542"/>
        <end position="572"/>
    </location>
</feature>
<dbReference type="Proteomes" id="UP001175000">
    <property type="component" value="Unassembled WGS sequence"/>
</dbReference>
<dbReference type="GO" id="GO:0003743">
    <property type="term" value="F:translation initiation factor activity"/>
    <property type="evidence" value="ECO:0007669"/>
    <property type="project" value="UniProtKB-KW"/>
</dbReference>
<feature type="region of interest" description="Disordered" evidence="8">
    <location>
        <begin position="612"/>
        <end position="886"/>
    </location>
</feature>
<feature type="compositionally biased region" description="Polar residues" evidence="8">
    <location>
        <begin position="1"/>
        <end position="11"/>
    </location>
</feature>
<keyword evidence="3" id="KW-0963">Cytoplasm</keyword>
<feature type="compositionally biased region" description="Basic and acidic residues" evidence="8">
    <location>
        <begin position="676"/>
        <end position="811"/>
    </location>
</feature>
<name>A0AA39WYL0_9PEZI</name>
<feature type="region of interest" description="Disordered" evidence="8">
    <location>
        <begin position="533"/>
        <end position="578"/>
    </location>
</feature>
<feature type="compositionally biased region" description="Low complexity" evidence="8">
    <location>
        <begin position="1522"/>
        <end position="1534"/>
    </location>
</feature>
<feature type="region of interest" description="Disordered" evidence="8">
    <location>
        <begin position="959"/>
        <end position="1081"/>
    </location>
</feature>
<comment type="caution">
    <text evidence="10">The sequence shown here is derived from an EMBL/GenBank/DDBJ whole genome shotgun (WGS) entry which is preliminary data.</text>
</comment>
<feature type="region of interest" description="Disordered" evidence="8">
    <location>
        <begin position="1372"/>
        <end position="1546"/>
    </location>
</feature>
<gene>
    <name evidence="10" type="ORF">B0T14DRAFT_582436</name>
</gene>
<feature type="compositionally biased region" description="Low complexity" evidence="8">
    <location>
        <begin position="612"/>
        <end position="632"/>
    </location>
</feature>
<evidence type="ECO:0000256" key="1">
    <source>
        <dbReference type="ARBA" id="ARBA00004496"/>
    </source>
</evidence>
<feature type="compositionally biased region" description="Low complexity" evidence="8">
    <location>
        <begin position="1391"/>
        <end position="1402"/>
    </location>
</feature>
<evidence type="ECO:0000256" key="3">
    <source>
        <dbReference type="ARBA" id="ARBA00022490"/>
    </source>
</evidence>
<keyword evidence="5" id="KW-0597">Phosphoprotein</keyword>
<dbReference type="SMART" id="SM00543">
    <property type="entry name" value="MIF4G"/>
    <property type="match status" value="1"/>
</dbReference>
<evidence type="ECO:0000256" key="7">
    <source>
        <dbReference type="ARBA" id="ARBA00022917"/>
    </source>
</evidence>
<evidence type="ECO:0000313" key="10">
    <source>
        <dbReference type="EMBL" id="KAK0623625.1"/>
    </source>
</evidence>